<name>A0A1B9G3F0_9TREE</name>
<dbReference type="InterPro" id="IPR035992">
    <property type="entry name" value="Ricin_B-like_lectins"/>
</dbReference>
<evidence type="ECO:0000256" key="1">
    <source>
        <dbReference type="SAM" id="SignalP"/>
    </source>
</evidence>
<feature type="signal peptide" evidence="1">
    <location>
        <begin position="1"/>
        <end position="18"/>
    </location>
</feature>
<gene>
    <name evidence="2" type="ORF">I302_05364</name>
    <name evidence="3" type="ORF">I302_106240</name>
</gene>
<dbReference type="CDD" id="cd00161">
    <property type="entry name" value="beta-trefoil_Ricin-like"/>
    <property type="match status" value="1"/>
</dbReference>
<dbReference type="Gene3D" id="2.80.10.50">
    <property type="match status" value="1"/>
</dbReference>
<reference evidence="3" key="4">
    <citation type="submission" date="2024-02" db="EMBL/GenBank/DDBJ databases">
        <title>Comparative genomics of Cryptococcus and Kwoniella reveals pathogenesis evolution and contrasting modes of karyotype evolution via chromosome fusion or intercentromeric recombination.</title>
        <authorList>
            <person name="Coelho M.A."/>
            <person name="David-Palma M."/>
            <person name="Shea T."/>
            <person name="Bowers K."/>
            <person name="McGinley-Smith S."/>
            <person name="Mohammad A.W."/>
            <person name="Gnirke A."/>
            <person name="Yurkov A.M."/>
            <person name="Nowrousian M."/>
            <person name="Sun S."/>
            <person name="Cuomo C.A."/>
            <person name="Heitman J."/>
        </authorList>
    </citation>
    <scope>NUCLEOTIDE SEQUENCE</scope>
    <source>
        <strain evidence="3">CBS 10118</strain>
    </source>
</reference>
<reference evidence="2" key="3">
    <citation type="submission" date="2014-01" db="EMBL/GenBank/DDBJ databases">
        <title>Evolution of pathogenesis and genome organization in the Tremellales.</title>
        <authorList>
            <person name="Cuomo C."/>
            <person name="Litvintseva A."/>
            <person name="Heitman J."/>
            <person name="Chen Y."/>
            <person name="Sun S."/>
            <person name="Springer D."/>
            <person name="Dromer F."/>
            <person name="Young S."/>
            <person name="Zeng Q."/>
            <person name="Chapman S."/>
            <person name="Gujja S."/>
            <person name="Saif S."/>
            <person name="Birren B."/>
        </authorList>
    </citation>
    <scope>NUCLEOTIDE SEQUENCE</scope>
    <source>
        <strain evidence="2">CBS 10118</strain>
    </source>
</reference>
<dbReference type="RefSeq" id="XP_019046614.1">
    <property type="nucleotide sequence ID" value="XM_019191984.1"/>
</dbReference>
<dbReference type="PROSITE" id="PS50231">
    <property type="entry name" value="RICIN_B_LECTIN"/>
    <property type="match status" value="1"/>
</dbReference>
<protein>
    <submittedName>
        <fullName evidence="2">Uncharacterized protein</fullName>
    </submittedName>
</protein>
<accession>A0A1B9G3F0</accession>
<dbReference type="AlphaFoldDB" id="A0A1B9G3F0"/>
<sequence>MFAKAIIAILPLLAAVRATPVDIEVRQDQVTQIQKIHPKSDDSLCLTSMGGAPLEGAAVQLVKCFEPNHEFYGTQLWSGKPRGPPEQGFLEIMNRYEARLPENRGLCLSRSAPTSEETKNQNPERENGTGLKLVKCIEETNGESQMTEFDHVDERQIWKEDEGLEQVYSPTGPNGQTHLCLDLDEKSQHEDGAPYGFERKLQIWVCSDPAAANQAWTLTNA</sequence>
<dbReference type="OrthoDB" id="10645626at2759"/>
<feature type="chain" id="PRO_5042334808" evidence="1">
    <location>
        <begin position="19"/>
        <end position="221"/>
    </location>
</feature>
<reference evidence="3" key="2">
    <citation type="submission" date="2013-07" db="EMBL/GenBank/DDBJ databases">
        <authorList>
            <consortium name="The Broad Institute Genome Sequencing Platform"/>
            <person name="Cuomo C."/>
            <person name="Litvintseva A."/>
            <person name="Chen Y."/>
            <person name="Heitman J."/>
            <person name="Sun S."/>
            <person name="Springer D."/>
            <person name="Dromer F."/>
            <person name="Young S.K."/>
            <person name="Zeng Q."/>
            <person name="Gargeya S."/>
            <person name="Fitzgerald M."/>
            <person name="Abouelleil A."/>
            <person name="Alvarado L."/>
            <person name="Berlin A.M."/>
            <person name="Chapman S.B."/>
            <person name="Dewar J."/>
            <person name="Goldberg J."/>
            <person name="Griggs A."/>
            <person name="Gujja S."/>
            <person name="Hansen M."/>
            <person name="Howarth C."/>
            <person name="Imamovic A."/>
            <person name="Larimer J."/>
            <person name="McCowan C."/>
            <person name="Murphy C."/>
            <person name="Pearson M."/>
            <person name="Priest M."/>
            <person name="Roberts A."/>
            <person name="Saif S."/>
            <person name="Shea T."/>
            <person name="Sykes S."/>
            <person name="Wortman J."/>
            <person name="Nusbaum C."/>
            <person name="Birren B."/>
        </authorList>
    </citation>
    <scope>NUCLEOTIDE SEQUENCE</scope>
    <source>
        <strain evidence="3">CBS 10118</strain>
    </source>
</reference>
<organism evidence="2">
    <name type="scientific">Kwoniella bestiolae CBS 10118</name>
    <dbReference type="NCBI Taxonomy" id="1296100"/>
    <lineage>
        <taxon>Eukaryota</taxon>
        <taxon>Fungi</taxon>
        <taxon>Dikarya</taxon>
        <taxon>Basidiomycota</taxon>
        <taxon>Agaricomycotina</taxon>
        <taxon>Tremellomycetes</taxon>
        <taxon>Tremellales</taxon>
        <taxon>Cryptococcaceae</taxon>
        <taxon>Kwoniella</taxon>
    </lineage>
</organism>
<evidence type="ECO:0000313" key="3">
    <source>
        <dbReference type="EMBL" id="WVW84210.1"/>
    </source>
</evidence>
<keyword evidence="1" id="KW-0732">Signal</keyword>
<dbReference type="EMBL" id="KI894021">
    <property type="protein sequence ID" value="OCF25544.1"/>
    <property type="molecule type" value="Genomic_DNA"/>
</dbReference>
<dbReference type="GeneID" id="30209763"/>
<dbReference type="Proteomes" id="UP000092730">
    <property type="component" value="Chromosome 4"/>
</dbReference>
<keyword evidence="4" id="KW-1185">Reference proteome</keyword>
<dbReference type="EMBL" id="CP144544">
    <property type="protein sequence ID" value="WVW84210.1"/>
    <property type="molecule type" value="Genomic_DNA"/>
</dbReference>
<dbReference type="SUPFAM" id="SSF50370">
    <property type="entry name" value="Ricin B-like lectins"/>
    <property type="match status" value="1"/>
</dbReference>
<dbReference type="VEuPathDB" id="FungiDB:I302_05364"/>
<proteinExistence type="predicted"/>
<reference evidence="2" key="1">
    <citation type="submission" date="2013-07" db="EMBL/GenBank/DDBJ databases">
        <title>The Genome Sequence of Cryptococcus bestiolae CBS10118.</title>
        <authorList>
            <consortium name="The Broad Institute Genome Sequencing Platform"/>
            <person name="Cuomo C."/>
            <person name="Litvintseva A."/>
            <person name="Chen Y."/>
            <person name="Heitman J."/>
            <person name="Sun S."/>
            <person name="Springer D."/>
            <person name="Dromer F."/>
            <person name="Young S.K."/>
            <person name="Zeng Q."/>
            <person name="Gargeya S."/>
            <person name="Fitzgerald M."/>
            <person name="Abouelleil A."/>
            <person name="Alvarado L."/>
            <person name="Berlin A.M."/>
            <person name="Chapman S.B."/>
            <person name="Dewar J."/>
            <person name="Goldberg J."/>
            <person name="Griggs A."/>
            <person name="Gujja S."/>
            <person name="Hansen M."/>
            <person name="Howarth C."/>
            <person name="Imamovic A."/>
            <person name="Larimer J."/>
            <person name="McCowan C."/>
            <person name="Murphy C."/>
            <person name="Pearson M."/>
            <person name="Priest M."/>
            <person name="Roberts A."/>
            <person name="Saif S."/>
            <person name="Shea T."/>
            <person name="Sykes S."/>
            <person name="Wortman J."/>
            <person name="Nusbaum C."/>
            <person name="Birren B."/>
        </authorList>
    </citation>
    <scope>NUCLEOTIDE SEQUENCE [LARGE SCALE GENOMIC DNA]</scope>
    <source>
        <strain evidence="2">CBS 10118</strain>
    </source>
</reference>
<evidence type="ECO:0000313" key="2">
    <source>
        <dbReference type="EMBL" id="OCF25544.1"/>
    </source>
</evidence>
<evidence type="ECO:0000313" key="4">
    <source>
        <dbReference type="Proteomes" id="UP000092730"/>
    </source>
</evidence>
<dbReference type="KEGG" id="kbi:30209763"/>